<dbReference type="PANTHER" id="PTHR46151:SF18">
    <property type="entry name" value="NEP1-INTERACTING PROTEIN-LIKE 2"/>
    <property type="match status" value="1"/>
</dbReference>
<evidence type="ECO:0000256" key="3">
    <source>
        <dbReference type="ARBA" id="ARBA00022771"/>
    </source>
</evidence>
<dbReference type="SUPFAM" id="SSF57850">
    <property type="entry name" value="RING/U-box"/>
    <property type="match status" value="1"/>
</dbReference>
<dbReference type="SMART" id="SM00184">
    <property type="entry name" value="RING"/>
    <property type="match status" value="1"/>
</dbReference>
<comment type="caution">
    <text evidence="8">The sequence shown here is derived from an EMBL/GenBank/DDBJ whole genome shotgun (WGS) entry which is preliminary data.</text>
</comment>
<accession>A0A815U4I7</accession>
<proteinExistence type="predicted"/>
<dbReference type="Gene3D" id="3.30.40.10">
    <property type="entry name" value="Zinc/RING finger domain, C3HC4 (zinc finger)"/>
    <property type="match status" value="1"/>
</dbReference>
<gene>
    <name evidence="8" type="ORF">KQP761_LOCUS15154</name>
</gene>
<protein>
    <recommendedName>
        <fullName evidence="7">RING-type domain-containing protein</fullName>
    </recommendedName>
</protein>
<dbReference type="OrthoDB" id="21204at2759"/>
<evidence type="ECO:0000313" key="9">
    <source>
        <dbReference type="Proteomes" id="UP000663834"/>
    </source>
</evidence>
<evidence type="ECO:0000256" key="1">
    <source>
        <dbReference type="ARBA" id="ARBA00004370"/>
    </source>
</evidence>
<keyword evidence="3 6" id="KW-0863">Zinc-finger</keyword>
<dbReference type="GO" id="GO:0016020">
    <property type="term" value="C:membrane"/>
    <property type="evidence" value="ECO:0007669"/>
    <property type="project" value="UniProtKB-SubCell"/>
</dbReference>
<reference evidence="8" key="1">
    <citation type="submission" date="2021-02" db="EMBL/GenBank/DDBJ databases">
        <authorList>
            <person name="Nowell W R."/>
        </authorList>
    </citation>
    <scope>NUCLEOTIDE SEQUENCE</scope>
</reference>
<keyword evidence="4" id="KW-0862">Zinc</keyword>
<keyword evidence="2" id="KW-0479">Metal-binding</keyword>
<dbReference type="CDD" id="cd16454">
    <property type="entry name" value="RING-H2_PA-TM-RING"/>
    <property type="match status" value="1"/>
</dbReference>
<dbReference type="InterPro" id="IPR013083">
    <property type="entry name" value="Znf_RING/FYVE/PHD"/>
</dbReference>
<feature type="domain" description="RING-type" evidence="7">
    <location>
        <begin position="231"/>
        <end position="273"/>
    </location>
</feature>
<evidence type="ECO:0000256" key="4">
    <source>
        <dbReference type="ARBA" id="ARBA00022833"/>
    </source>
</evidence>
<dbReference type="GO" id="GO:0008270">
    <property type="term" value="F:zinc ion binding"/>
    <property type="evidence" value="ECO:0007669"/>
    <property type="project" value="UniProtKB-KW"/>
</dbReference>
<evidence type="ECO:0000259" key="7">
    <source>
        <dbReference type="PROSITE" id="PS50089"/>
    </source>
</evidence>
<organism evidence="8 9">
    <name type="scientific">Rotaria magnacalcarata</name>
    <dbReference type="NCBI Taxonomy" id="392030"/>
    <lineage>
        <taxon>Eukaryota</taxon>
        <taxon>Metazoa</taxon>
        <taxon>Spiralia</taxon>
        <taxon>Gnathifera</taxon>
        <taxon>Rotifera</taxon>
        <taxon>Eurotatoria</taxon>
        <taxon>Bdelloidea</taxon>
        <taxon>Philodinida</taxon>
        <taxon>Philodinidae</taxon>
        <taxon>Rotaria</taxon>
    </lineage>
</organism>
<evidence type="ECO:0000256" key="5">
    <source>
        <dbReference type="ARBA" id="ARBA00023136"/>
    </source>
</evidence>
<sequence length="276" mass="31786">MLRRYRHAPYVRLTEAPGEHAPHINLTHVNGDIHVQLKKKIQSGEERTLLLTPEQFFQISDKIDEIRQAGHIMADYHGHQSETKPPDTSGSFKFILRSDFESHKREHMYEWEMPTSPLRVSVRNRRSDGKRPIATQFVVEVRIFTASGRPTNDGIMMAWHNFHGTFVQHRRERQTRIQQMRTNDLSTTPEASRASDSTAAIAIPIASVTNKQNLPSWTIDDKYVNKENYSCVICMDTYVKGECVHGLPRCSHYFHSKCIEAWLVGSNDCPVCRSKV</sequence>
<dbReference type="PROSITE" id="PS50089">
    <property type="entry name" value="ZF_RING_2"/>
    <property type="match status" value="1"/>
</dbReference>
<dbReference type="Pfam" id="PF13639">
    <property type="entry name" value="zf-RING_2"/>
    <property type="match status" value="1"/>
</dbReference>
<keyword evidence="5" id="KW-0472">Membrane</keyword>
<name>A0A815U4I7_9BILA</name>
<evidence type="ECO:0000256" key="2">
    <source>
        <dbReference type="ARBA" id="ARBA00022723"/>
    </source>
</evidence>
<dbReference type="PANTHER" id="PTHR46151">
    <property type="entry name" value="NEP1-INTERACTING PROTEIN-LIKE 2"/>
    <property type="match status" value="1"/>
</dbReference>
<dbReference type="Proteomes" id="UP000663834">
    <property type="component" value="Unassembled WGS sequence"/>
</dbReference>
<dbReference type="AlphaFoldDB" id="A0A815U4I7"/>
<dbReference type="InterPro" id="IPR001841">
    <property type="entry name" value="Znf_RING"/>
</dbReference>
<evidence type="ECO:0000256" key="6">
    <source>
        <dbReference type="PROSITE-ProRule" id="PRU00175"/>
    </source>
</evidence>
<evidence type="ECO:0000313" key="8">
    <source>
        <dbReference type="EMBL" id="CAF1510915.1"/>
    </source>
</evidence>
<dbReference type="EMBL" id="CAJNOW010007327">
    <property type="protein sequence ID" value="CAF1510915.1"/>
    <property type="molecule type" value="Genomic_DNA"/>
</dbReference>
<comment type="subcellular location">
    <subcellularLocation>
        <location evidence="1">Membrane</location>
    </subcellularLocation>
</comment>